<protein>
    <submittedName>
        <fullName evidence="1">Uncharacterized protein</fullName>
    </submittedName>
</protein>
<sequence length="58" mass="6798">MKYEVYQAKKEKLRKIIAAKDIATEQLPQANSYKQRAKLLKTIRRGERASVKFRAGQF</sequence>
<dbReference type="EMBL" id="BARS01034876">
    <property type="protein sequence ID" value="GAG26815.1"/>
    <property type="molecule type" value="Genomic_DNA"/>
</dbReference>
<organism evidence="1">
    <name type="scientific">marine sediment metagenome</name>
    <dbReference type="NCBI Taxonomy" id="412755"/>
    <lineage>
        <taxon>unclassified sequences</taxon>
        <taxon>metagenomes</taxon>
        <taxon>ecological metagenomes</taxon>
    </lineage>
</organism>
<comment type="caution">
    <text evidence="1">The sequence shown here is derived from an EMBL/GenBank/DDBJ whole genome shotgun (WGS) entry which is preliminary data.</text>
</comment>
<dbReference type="AlphaFoldDB" id="X0W882"/>
<accession>X0W882</accession>
<proteinExistence type="predicted"/>
<gene>
    <name evidence="1" type="ORF">S01H1_53825</name>
</gene>
<reference evidence="1" key="1">
    <citation type="journal article" date="2014" name="Front. Microbiol.">
        <title>High frequency of phylogenetically diverse reductive dehalogenase-homologous genes in deep subseafloor sedimentary metagenomes.</title>
        <authorList>
            <person name="Kawai M."/>
            <person name="Futagami T."/>
            <person name="Toyoda A."/>
            <person name="Takaki Y."/>
            <person name="Nishi S."/>
            <person name="Hori S."/>
            <person name="Arai W."/>
            <person name="Tsubouchi T."/>
            <person name="Morono Y."/>
            <person name="Uchiyama I."/>
            <person name="Ito T."/>
            <person name="Fujiyama A."/>
            <person name="Inagaki F."/>
            <person name="Takami H."/>
        </authorList>
    </citation>
    <scope>NUCLEOTIDE SEQUENCE</scope>
    <source>
        <strain evidence="1">Expedition CK06-06</strain>
    </source>
</reference>
<name>X0W882_9ZZZZ</name>
<evidence type="ECO:0000313" key="1">
    <source>
        <dbReference type="EMBL" id="GAG26815.1"/>
    </source>
</evidence>